<protein>
    <recommendedName>
        <fullName evidence="4">DegV family protein</fullName>
    </recommendedName>
</protein>
<dbReference type="Proteomes" id="UP000030595">
    <property type="component" value="Unassembled WGS sequence"/>
</dbReference>
<dbReference type="AlphaFoldDB" id="A0A0A3J1T6"/>
<reference evidence="2 3" key="1">
    <citation type="submission" date="2014-02" db="EMBL/GenBank/DDBJ databases">
        <title>Draft genome sequence of Lysinibacillus massiliensis CCUG 49529.</title>
        <authorList>
            <person name="Zhang F."/>
            <person name="Wang G."/>
            <person name="Zhang L."/>
        </authorList>
    </citation>
    <scope>NUCLEOTIDE SEQUENCE [LARGE SCALE GENOMIC DNA]</scope>
    <source>
        <strain evidence="2 3">CCUG 49529</strain>
    </source>
</reference>
<keyword evidence="3" id="KW-1185">Reference proteome</keyword>
<dbReference type="OrthoDB" id="9781230at2"/>
<name>A0A0A3J1T6_9BACL</name>
<dbReference type="NCBIfam" id="TIGR00762">
    <property type="entry name" value="DegV"/>
    <property type="match status" value="1"/>
</dbReference>
<evidence type="ECO:0000313" key="3">
    <source>
        <dbReference type="Proteomes" id="UP000030595"/>
    </source>
</evidence>
<dbReference type="Gene3D" id="3.30.1180.10">
    <property type="match status" value="1"/>
</dbReference>
<sequence>MIKVTSDSTCDLSPEILTNYNISLMPLHVVIDEQDFRDGVDITPADIFKYVGEQGKSCKTTAVNTFEYDTFFKEMSSKYEAVIHICLGSDFSSSYQNAKIASENYSNVYVIDSNNLSTGSGHIVYEAAILAKEGYPVEVICSKLEQLIPKVDASFVIDKMDYLRKGGRCSGMEALGATILKIKPSIEVVNGKMAVGKKYRGKFERCLDQYVKDRLENNENVDYSRLFITHSHCSPETVERVKQTIRQYADFDEIIETTAGCTISTHCGPNTLGILYKRKN</sequence>
<evidence type="ECO:0000256" key="1">
    <source>
        <dbReference type="ARBA" id="ARBA00023121"/>
    </source>
</evidence>
<dbReference type="eggNOG" id="COG1307">
    <property type="taxonomic scope" value="Bacteria"/>
</dbReference>
<gene>
    <name evidence="2" type="ORF">CD30_08765</name>
</gene>
<dbReference type="EMBL" id="JPVQ01000012">
    <property type="protein sequence ID" value="KGR90974.1"/>
    <property type="molecule type" value="Genomic_DNA"/>
</dbReference>
<keyword evidence="1" id="KW-0446">Lipid-binding</keyword>
<proteinExistence type="predicted"/>
<dbReference type="PANTHER" id="PTHR33434">
    <property type="entry name" value="DEGV DOMAIN-CONTAINING PROTEIN DR_1986-RELATED"/>
    <property type="match status" value="1"/>
</dbReference>
<dbReference type="InterPro" id="IPR003797">
    <property type="entry name" value="DegV"/>
</dbReference>
<evidence type="ECO:0008006" key="4">
    <source>
        <dbReference type="Google" id="ProtNLM"/>
    </source>
</evidence>
<dbReference type="Gene3D" id="3.40.50.10170">
    <property type="match status" value="1"/>
</dbReference>
<dbReference type="InterPro" id="IPR043168">
    <property type="entry name" value="DegV_C"/>
</dbReference>
<dbReference type="Pfam" id="PF02645">
    <property type="entry name" value="DegV"/>
    <property type="match status" value="1"/>
</dbReference>
<dbReference type="GO" id="GO:0008289">
    <property type="term" value="F:lipid binding"/>
    <property type="evidence" value="ECO:0007669"/>
    <property type="project" value="UniProtKB-KW"/>
</dbReference>
<accession>A0A0A3J1T6</accession>
<dbReference type="SUPFAM" id="SSF82549">
    <property type="entry name" value="DAK1/DegV-like"/>
    <property type="match status" value="1"/>
</dbReference>
<comment type="caution">
    <text evidence="2">The sequence shown here is derived from an EMBL/GenBank/DDBJ whole genome shotgun (WGS) entry which is preliminary data.</text>
</comment>
<dbReference type="PROSITE" id="PS51482">
    <property type="entry name" value="DEGV"/>
    <property type="match status" value="1"/>
</dbReference>
<dbReference type="RefSeq" id="WP_036175276.1">
    <property type="nucleotide sequence ID" value="NZ_AVCZ01000012.1"/>
</dbReference>
<organism evidence="2 3">
    <name type="scientific">Ureibacillus massiliensis 4400831 = CIP 108448 = CCUG 49529</name>
    <dbReference type="NCBI Taxonomy" id="1211035"/>
    <lineage>
        <taxon>Bacteria</taxon>
        <taxon>Bacillati</taxon>
        <taxon>Bacillota</taxon>
        <taxon>Bacilli</taxon>
        <taxon>Bacillales</taxon>
        <taxon>Caryophanaceae</taxon>
        <taxon>Ureibacillus</taxon>
    </lineage>
</organism>
<evidence type="ECO:0000313" key="2">
    <source>
        <dbReference type="EMBL" id="KGR90974.1"/>
    </source>
</evidence>
<dbReference type="InterPro" id="IPR050270">
    <property type="entry name" value="DegV_domain_contain"/>
</dbReference>
<dbReference type="PANTHER" id="PTHR33434:SF2">
    <property type="entry name" value="FATTY ACID-BINDING PROTEIN TM_1468"/>
    <property type="match status" value="1"/>
</dbReference>